<feature type="region of interest" description="Disordered" evidence="1">
    <location>
        <begin position="226"/>
        <end position="484"/>
    </location>
</feature>
<dbReference type="SMART" id="SM00456">
    <property type="entry name" value="WW"/>
    <property type="match status" value="1"/>
</dbReference>
<feature type="region of interest" description="Disordered" evidence="1">
    <location>
        <begin position="127"/>
        <end position="204"/>
    </location>
</feature>
<dbReference type="PROSITE" id="PS01159">
    <property type="entry name" value="WW_DOMAIN_1"/>
    <property type="match status" value="1"/>
</dbReference>
<keyword evidence="2" id="KW-0732">Signal</keyword>
<dbReference type="Proteomes" id="UP001295423">
    <property type="component" value="Unassembled WGS sequence"/>
</dbReference>
<gene>
    <name evidence="4" type="ORF">CYCCA115_LOCUS5054</name>
</gene>
<dbReference type="Gene3D" id="2.20.70.10">
    <property type="match status" value="1"/>
</dbReference>
<evidence type="ECO:0000256" key="2">
    <source>
        <dbReference type="SAM" id="SignalP"/>
    </source>
</evidence>
<sequence>MKISSTVGSLLLVAGLAATATEAGSSGGQGTTYGAGRTNFDGNTQGLYIDPTKESFGQESWSMQNSIVEEQNPLPSGWSEHFDQSSGQYYYYNSLDGTTTWYRPAPANMETSLDSTLPKSFERAETEVSDLTGISEKHVYSPQERQKVEDSPFSHQQSRDDSTETVISKGQFNEENSAPGFPANREYQRGDSLSSSVQTNDDADGQRWNQLDIASEQVENRDSLQLLNGPEDNTAGAIAERNVPRNPGIAPNTSCRNNDSAENRENVGRQRNTSPNRDRAVGQRPSEQPQVGGWGLQTEKAEEVGRGTSHHSPAFIKRENNPGTIPQYSQVGRASGLPSESRQVSSLGNIRSPGDVPIHDRGNPVYQSHIQPQDRSSQASFAELEQRQQIVGGNRSPSSNGQSATQHHQSSSGNGDLRFNAPPRSHLPNPTYGSRAESPRAPLRRPQYPNSQYSQQQSSGEPPHGKYQYSQYQQPQGDPKSSQYRGYNAQKQAYNQQPSVSDAVTGVLEDGTTAMKDVLGKSWEGLVGFSSRTRDAMGQARDQVVTGASVAGQSISEKSTNWWGQAKSALGSVFEKSDDTAEPQYSMSNPSQYGRQPPQRYPDRQNNQSYQGQDPTAYGPQGGRAQMPNNHQYERQPPSNQRNFQGQQKQPQNGHINARPQPRYDPPLPQQGQASPPPHPYQNQYQYRPRRPSYTDQQGHQADRGPQQLSQEQHPDPWTHPGGEGGGQKEEEEKKKGFQEFFCSTVLQIRTFALKLDHRVSVIHSNWA</sequence>
<feature type="signal peptide" evidence="2">
    <location>
        <begin position="1"/>
        <end position="23"/>
    </location>
</feature>
<feature type="compositionally biased region" description="Polar residues" evidence="1">
    <location>
        <begin position="365"/>
        <end position="380"/>
    </location>
</feature>
<dbReference type="AlphaFoldDB" id="A0AAD2CJP0"/>
<keyword evidence="5" id="KW-1185">Reference proteome</keyword>
<evidence type="ECO:0000313" key="5">
    <source>
        <dbReference type="Proteomes" id="UP001295423"/>
    </source>
</evidence>
<feature type="compositionally biased region" description="Basic and acidic residues" evidence="1">
    <location>
        <begin position="259"/>
        <end position="268"/>
    </location>
</feature>
<dbReference type="CDD" id="cd00201">
    <property type="entry name" value="WW"/>
    <property type="match status" value="1"/>
</dbReference>
<feature type="chain" id="PRO_5042247063" description="WW domain-containing protein" evidence="2">
    <location>
        <begin position="24"/>
        <end position="768"/>
    </location>
</feature>
<dbReference type="SUPFAM" id="SSF51045">
    <property type="entry name" value="WW domain"/>
    <property type="match status" value="1"/>
</dbReference>
<dbReference type="PROSITE" id="PS50020">
    <property type="entry name" value="WW_DOMAIN_2"/>
    <property type="match status" value="1"/>
</dbReference>
<feature type="compositionally biased region" description="Polar residues" evidence="1">
    <location>
        <begin position="583"/>
        <end position="594"/>
    </location>
</feature>
<feature type="compositionally biased region" description="Polar residues" evidence="1">
    <location>
        <begin position="627"/>
        <end position="655"/>
    </location>
</feature>
<proteinExistence type="predicted"/>
<feature type="compositionally biased region" description="Polar residues" evidence="1">
    <location>
        <begin position="604"/>
        <end position="614"/>
    </location>
</feature>
<dbReference type="InterPro" id="IPR001202">
    <property type="entry name" value="WW_dom"/>
</dbReference>
<dbReference type="EMBL" id="CAKOGP040000554">
    <property type="protein sequence ID" value="CAJ1936139.1"/>
    <property type="molecule type" value="Genomic_DNA"/>
</dbReference>
<feature type="compositionally biased region" description="Polar residues" evidence="1">
    <location>
        <begin position="321"/>
        <end position="349"/>
    </location>
</feature>
<dbReference type="Pfam" id="PF00397">
    <property type="entry name" value="WW"/>
    <property type="match status" value="1"/>
</dbReference>
<evidence type="ECO:0000313" key="4">
    <source>
        <dbReference type="EMBL" id="CAJ1936139.1"/>
    </source>
</evidence>
<evidence type="ECO:0000256" key="1">
    <source>
        <dbReference type="SAM" id="MobiDB-lite"/>
    </source>
</evidence>
<organism evidence="4 5">
    <name type="scientific">Cylindrotheca closterium</name>
    <dbReference type="NCBI Taxonomy" id="2856"/>
    <lineage>
        <taxon>Eukaryota</taxon>
        <taxon>Sar</taxon>
        <taxon>Stramenopiles</taxon>
        <taxon>Ochrophyta</taxon>
        <taxon>Bacillariophyta</taxon>
        <taxon>Bacillariophyceae</taxon>
        <taxon>Bacillariophycidae</taxon>
        <taxon>Bacillariales</taxon>
        <taxon>Bacillariaceae</taxon>
        <taxon>Cylindrotheca</taxon>
    </lineage>
</organism>
<feature type="compositionally biased region" description="Basic and acidic residues" evidence="1">
    <location>
        <begin position="135"/>
        <end position="162"/>
    </location>
</feature>
<feature type="region of interest" description="Disordered" evidence="1">
    <location>
        <begin position="576"/>
        <end position="735"/>
    </location>
</feature>
<feature type="compositionally biased region" description="Polar residues" evidence="1">
    <location>
        <begin position="191"/>
        <end position="200"/>
    </location>
</feature>
<feature type="compositionally biased region" description="Polar residues" evidence="1">
    <location>
        <begin position="164"/>
        <end position="176"/>
    </location>
</feature>
<protein>
    <recommendedName>
        <fullName evidence="3">WW domain-containing protein</fullName>
    </recommendedName>
</protein>
<dbReference type="InterPro" id="IPR036020">
    <property type="entry name" value="WW_dom_sf"/>
</dbReference>
<feature type="compositionally biased region" description="Polar residues" evidence="1">
    <location>
        <begin position="468"/>
        <end position="484"/>
    </location>
</feature>
<name>A0AAD2CJP0_9STRA</name>
<evidence type="ECO:0000259" key="3">
    <source>
        <dbReference type="PROSITE" id="PS50020"/>
    </source>
</evidence>
<comment type="caution">
    <text evidence="4">The sequence shown here is derived from an EMBL/GenBank/DDBJ whole genome shotgun (WGS) entry which is preliminary data.</text>
</comment>
<feature type="compositionally biased region" description="Pro residues" evidence="1">
    <location>
        <begin position="663"/>
        <end position="680"/>
    </location>
</feature>
<reference evidence="4" key="1">
    <citation type="submission" date="2023-08" db="EMBL/GenBank/DDBJ databases">
        <authorList>
            <person name="Audoor S."/>
            <person name="Bilcke G."/>
        </authorList>
    </citation>
    <scope>NUCLEOTIDE SEQUENCE</scope>
</reference>
<feature type="compositionally biased region" description="Polar residues" evidence="1">
    <location>
        <begin position="387"/>
        <end position="414"/>
    </location>
</feature>
<feature type="domain" description="WW" evidence="3">
    <location>
        <begin position="72"/>
        <end position="106"/>
    </location>
</feature>
<accession>A0AAD2CJP0</accession>